<dbReference type="GO" id="GO:1990423">
    <property type="term" value="C:RZZ complex"/>
    <property type="evidence" value="ECO:0007669"/>
    <property type="project" value="TreeGrafter"/>
</dbReference>
<dbReference type="GO" id="GO:0031267">
    <property type="term" value="F:small GTPase binding"/>
    <property type="evidence" value="ECO:0007669"/>
    <property type="project" value="TreeGrafter"/>
</dbReference>
<feature type="domain" description="RZZ complex subunit KNTC1/ROD C-terminal" evidence="1">
    <location>
        <begin position="147"/>
        <end position="354"/>
    </location>
</feature>
<evidence type="ECO:0000313" key="2">
    <source>
        <dbReference type="EMBL" id="KAJ8955862.1"/>
    </source>
</evidence>
<dbReference type="PANTHER" id="PTHR15688">
    <property type="entry name" value="KINETOCHORE-ASSOCIATED PROTEIN 1"/>
    <property type="match status" value="1"/>
</dbReference>
<dbReference type="InterPro" id="IPR052802">
    <property type="entry name" value="KNTC1"/>
</dbReference>
<dbReference type="GO" id="GO:0007094">
    <property type="term" value="P:mitotic spindle assembly checkpoint signaling"/>
    <property type="evidence" value="ECO:0007669"/>
    <property type="project" value="TreeGrafter"/>
</dbReference>
<dbReference type="GO" id="GO:1903394">
    <property type="term" value="P:protein localization to kinetochore involved in kinetochore assembly"/>
    <property type="evidence" value="ECO:0007669"/>
    <property type="project" value="TreeGrafter"/>
</dbReference>
<evidence type="ECO:0000313" key="3">
    <source>
        <dbReference type="Proteomes" id="UP001162162"/>
    </source>
</evidence>
<dbReference type="GO" id="GO:0005828">
    <property type="term" value="C:kinetochore microtubule"/>
    <property type="evidence" value="ECO:0007669"/>
    <property type="project" value="TreeGrafter"/>
</dbReference>
<protein>
    <recommendedName>
        <fullName evidence="1">RZZ complex subunit KNTC1/ROD C-terminal domain-containing protein</fullName>
    </recommendedName>
</protein>
<evidence type="ECO:0000259" key="1">
    <source>
        <dbReference type="Pfam" id="PF10493"/>
    </source>
</evidence>
<dbReference type="Proteomes" id="UP001162162">
    <property type="component" value="Unassembled WGS sequence"/>
</dbReference>
<organism evidence="2 3">
    <name type="scientific">Aromia moschata</name>
    <dbReference type="NCBI Taxonomy" id="1265417"/>
    <lineage>
        <taxon>Eukaryota</taxon>
        <taxon>Metazoa</taxon>
        <taxon>Ecdysozoa</taxon>
        <taxon>Arthropoda</taxon>
        <taxon>Hexapoda</taxon>
        <taxon>Insecta</taxon>
        <taxon>Pterygota</taxon>
        <taxon>Neoptera</taxon>
        <taxon>Endopterygota</taxon>
        <taxon>Coleoptera</taxon>
        <taxon>Polyphaga</taxon>
        <taxon>Cucujiformia</taxon>
        <taxon>Chrysomeloidea</taxon>
        <taxon>Cerambycidae</taxon>
        <taxon>Cerambycinae</taxon>
        <taxon>Callichromatini</taxon>
        <taxon>Aromia</taxon>
    </lineage>
</organism>
<gene>
    <name evidence="2" type="ORF">NQ318_005410</name>
</gene>
<dbReference type="GO" id="GO:0005737">
    <property type="term" value="C:cytoplasm"/>
    <property type="evidence" value="ECO:0007669"/>
    <property type="project" value="TreeGrafter"/>
</dbReference>
<comment type="caution">
    <text evidence="2">The sequence shown here is derived from an EMBL/GenBank/DDBJ whole genome shotgun (WGS) entry which is preliminary data.</text>
</comment>
<sequence>MSVDSEAGGMVHDSRVDPFQANFYHYEVFICVLKILSENGRASDERTHDMSTLLFLKNYSRCSAPSQSEEEQWYGSFPDTQALDPLGVQVALRAHPLHRRHLEHHPPGDQPEDIQVLVRRHQQPEEEPQEGRHLHIRNGWILYPKFEDLFAEVDECVQHISDLEKATSVVYHLMYHTANGADKVNAAQLSYKYAKKYKDNNPNSSEIDKAYTKVKVKYYSFSAMHILHMYQVADEKYLQLVVQPRDLIDALYSDGRIISQAESVNLDCPDINKAVDALGALFNLDVNDIRYSLVTRWLNSSSADVDFDSSVMFPSATKASSGADDNLKRAMYVCSSGNKAFWQSYLLKVGMDEHDAESSTWKSMAFKARGR</sequence>
<dbReference type="AlphaFoldDB" id="A0AAV8YYQ4"/>
<name>A0AAV8YYQ4_9CUCU</name>
<dbReference type="InterPro" id="IPR019527">
    <property type="entry name" value="RZZ-complex_KNTC1/ROD_C"/>
</dbReference>
<proteinExistence type="predicted"/>
<dbReference type="Pfam" id="PF10493">
    <property type="entry name" value="Rod_C"/>
    <property type="match status" value="1"/>
</dbReference>
<reference evidence="2" key="1">
    <citation type="journal article" date="2023" name="Insect Mol. Biol.">
        <title>Genome sequencing provides insights into the evolution of gene families encoding plant cell wall-degrading enzymes in longhorned beetles.</title>
        <authorList>
            <person name="Shin N.R."/>
            <person name="Okamura Y."/>
            <person name="Kirsch R."/>
            <person name="Pauchet Y."/>
        </authorList>
    </citation>
    <scope>NUCLEOTIDE SEQUENCE</scope>
    <source>
        <strain evidence="2">AMC_N1</strain>
    </source>
</reference>
<keyword evidence="3" id="KW-1185">Reference proteome</keyword>
<dbReference type="PANTHER" id="PTHR15688:SF1">
    <property type="entry name" value="KINETOCHORE-ASSOCIATED PROTEIN 1"/>
    <property type="match status" value="1"/>
</dbReference>
<dbReference type="GO" id="GO:0000070">
    <property type="term" value="P:mitotic sister chromatid segregation"/>
    <property type="evidence" value="ECO:0007669"/>
    <property type="project" value="TreeGrafter"/>
</dbReference>
<accession>A0AAV8YYQ4</accession>
<dbReference type="EMBL" id="JAPWTK010000035">
    <property type="protein sequence ID" value="KAJ8955862.1"/>
    <property type="molecule type" value="Genomic_DNA"/>
</dbReference>